<keyword evidence="2" id="KW-1185">Reference proteome</keyword>
<dbReference type="SUPFAM" id="SSF51197">
    <property type="entry name" value="Clavaminate synthase-like"/>
    <property type="match status" value="1"/>
</dbReference>
<dbReference type="RefSeq" id="WP_004092345.1">
    <property type="nucleotide sequence ID" value="NZ_AFGF01000017.1"/>
</dbReference>
<accession>F7NEH2</accession>
<evidence type="ECO:0008006" key="3">
    <source>
        <dbReference type="Google" id="ProtNLM"/>
    </source>
</evidence>
<reference evidence="1 2" key="1">
    <citation type="journal article" date="2011" name="EMBO J.">
        <title>Structural diversity of bacterial flagellar motors.</title>
        <authorList>
            <person name="Chen S."/>
            <person name="Beeby M."/>
            <person name="Murphy G.E."/>
            <person name="Leadbetter J.R."/>
            <person name="Hendrixson D.R."/>
            <person name="Briegel A."/>
            <person name="Li Z."/>
            <person name="Shi J."/>
            <person name="Tocheva E.I."/>
            <person name="Muller A."/>
            <person name="Dobro M.J."/>
            <person name="Jensen G.J."/>
        </authorList>
    </citation>
    <scope>NUCLEOTIDE SEQUENCE [LARGE SCALE GENOMIC DNA]</scope>
    <source>
        <strain evidence="1 2">DSM 6540</strain>
    </source>
</reference>
<protein>
    <recommendedName>
        <fullName evidence="3">YhcH/YjgK/YiaL family protein</fullName>
    </recommendedName>
</protein>
<dbReference type="EMBL" id="AFGF01000017">
    <property type="protein sequence ID" value="EGO65383.1"/>
    <property type="molecule type" value="Genomic_DNA"/>
</dbReference>
<dbReference type="STRING" id="1009370.ALO_02176"/>
<dbReference type="Proteomes" id="UP000003240">
    <property type="component" value="Unassembled WGS sequence"/>
</dbReference>
<comment type="caution">
    <text evidence="1">The sequence shown here is derived from an EMBL/GenBank/DDBJ whole genome shotgun (WGS) entry which is preliminary data.</text>
</comment>
<gene>
    <name evidence="1" type="ORF">ALO_02176</name>
</gene>
<dbReference type="PANTHER" id="PTHR34986">
    <property type="entry name" value="EVOLVED BETA-GALACTOSIDASE SUBUNIT BETA"/>
    <property type="match status" value="1"/>
</dbReference>
<proteinExistence type="predicted"/>
<dbReference type="Gene3D" id="2.60.120.370">
    <property type="entry name" value="YhcH/YjgK/YiaL"/>
    <property type="match status" value="1"/>
</dbReference>
<dbReference type="Pfam" id="PF04074">
    <property type="entry name" value="DUF386"/>
    <property type="match status" value="1"/>
</dbReference>
<dbReference type="NCBIfam" id="TIGR00022">
    <property type="entry name" value="YhcH/YjgK/YiaL family protein"/>
    <property type="match status" value="1"/>
</dbReference>
<name>F7NEH2_9FIRM</name>
<organism evidence="1 2">
    <name type="scientific">Acetonema longum DSM 6540</name>
    <dbReference type="NCBI Taxonomy" id="1009370"/>
    <lineage>
        <taxon>Bacteria</taxon>
        <taxon>Bacillati</taxon>
        <taxon>Bacillota</taxon>
        <taxon>Negativicutes</taxon>
        <taxon>Acetonemataceae</taxon>
        <taxon>Acetonema</taxon>
    </lineage>
</organism>
<dbReference type="eggNOG" id="COG2731">
    <property type="taxonomic scope" value="Bacteria"/>
</dbReference>
<dbReference type="InterPro" id="IPR004375">
    <property type="entry name" value="NanQ/TabA/YiaL"/>
</dbReference>
<dbReference type="PANTHER" id="PTHR34986:SF1">
    <property type="entry name" value="PROTEIN YIAL"/>
    <property type="match status" value="1"/>
</dbReference>
<dbReference type="GO" id="GO:0005829">
    <property type="term" value="C:cytosol"/>
    <property type="evidence" value="ECO:0007669"/>
    <property type="project" value="TreeGrafter"/>
</dbReference>
<sequence>MIQGDMKNLDQELFLFHPLLQKGLQYLKNTDFSKLAAGRYEIDGDILFALVQEYEPQPKQDRKAETHAKYADVQYVAQGQECIGFARLTPDCEVAEDKLAEKDAVFYKTVKDEVDLVLDAGSYAVFMPADVHRPCCLGPAGRVQVKKVVLKVKVSVLK</sequence>
<evidence type="ECO:0000313" key="2">
    <source>
        <dbReference type="Proteomes" id="UP000003240"/>
    </source>
</evidence>
<evidence type="ECO:0000313" key="1">
    <source>
        <dbReference type="EMBL" id="EGO65383.1"/>
    </source>
</evidence>
<dbReference type="AlphaFoldDB" id="F7NEH2"/>
<dbReference type="OrthoDB" id="9792756at2"/>
<dbReference type="InterPro" id="IPR037012">
    <property type="entry name" value="NanQ/TabA/YiaL_sf"/>
</dbReference>